<proteinExistence type="predicted"/>
<evidence type="ECO:0000313" key="1">
    <source>
        <dbReference type="EMBL" id="PIK84398.1"/>
    </source>
</evidence>
<comment type="caution">
    <text evidence="1">The sequence shown here is derived from an EMBL/GenBank/DDBJ whole genome shotgun (WGS) entry which is preliminary data.</text>
</comment>
<organism evidence="1 2">
    <name type="scientific">Raoultella ornithinolytica</name>
    <name type="common">Klebsiella ornithinolytica</name>
    <dbReference type="NCBI Taxonomy" id="54291"/>
    <lineage>
        <taxon>Bacteria</taxon>
        <taxon>Pseudomonadati</taxon>
        <taxon>Pseudomonadota</taxon>
        <taxon>Gammaproteobacteria</taxon>
        <taxon>Enterobacterales</taxon>
        <taxon>Enterobacteriaceae</taxon>
        <taxon>Klebsiella/Raoultella group</taxon>
        <taxon>Raoultella</taxon>
    </lineage>
</organism>
<sequence>MSVTSIKLESGKSDPQFVEISTNARRQERIHLLGLLRILMAHLEKENVAADEIHAAVELWIVNREIAPPIKDSKQ</sequence>
<dbReference type="Proteomes" id="UP000229713">
    <property type="component" value="Unassembled WGS sequence"/>
</dbReference>
<protein>
    <submittedName>
        <fullName evidence="1">Uncharacterized protein</fullName>
    </submittedName>
</protein>
<name>A0A855F2K7_RAOOR</name>
<reference evidence="1 2" key="1">
    <citation type="submission" date="2017-07" db="EMBL/GenBank/DDBJ databases">
        <title>Raoultella ornithinolytica strain HH3 draft genome.</title>
        <authorList>
            <person name="Duceppe M.-O."/>
            <person name="Huang H."/>
            <person name="Phipps-Todd B."/>
        </authorList>
    </citation>
    <scope>NUCLEOTIDE SEQUENCE [LARGE SCALE GENOMIC DNA]</scope>
    <source>
        <strain evidence="1 2">HH3</strain>
    </source>
</reference>
<evidence type="ECO:0000313" key="2">
    <source>
        <dbReference type="Proteomes" id="UP000229713"/>
    </source>
</evidence>
<dbReference type="EMBL" id="NKYI01000017">
    <property type="protein sequence ID" value="PIK84398.1"/>
    <property type="molecule type" value="Genomic_DNA"/>
</dbReference>
<dbReference type="AlphaFoldDB" id="A0A855F2K7"/>
<accession>A0A855F2K7</accession>
<gene>
    <name evidence="1" type="ORF">CFY86_10165</name>
</gene>
<dbReference type="RefSeq" id="WP_099843222.1">
    <property type="nucleotide sequence ID" value="NZ_NKYI01000017.1"/>
</dbReference>